<keyword evidence="3 6" id="KW-0812">Transmembrane</keyword>
<dbReference type="PIRSF" id="PIRSF018968">
    <property type="entry name" value="ABC_permease_BceB"/>
    <property type="match status" value="1"/>
</dbReference>
<feature type="domain" description="ABC3 transporter permease C-terminal" evidence="7">
    <location>
        <begin position="66"/>
        <end position="183"/>
    </location>
</feature>
<keyword evidence="9" id="KW-1185">Reference proteome</keyword>
<feature type="transmembrane region" description="Helical" evidence="6">
    <location>
        <begin position="200"/>
        <end position="219"/>
    </location>
</feature>
<evidence type="ECO:0000256" key="3">
    <source>
        <dbReference type="ARBA" id="ARBA00022692"/>
    </source>
</evidence>
<feature type="transmembrane region" description="Helical" evidence="6">
    <location>
        <begin position="113"/>
        <end position="144"/>
    </location>
</feature>
<feature type="transmembrane region" description="Helical" evidence="6">
    <location>
        <begin position="621"/>
        <end position="640"/>
    </location>
</feature>
<evidence type="ECO:0000313" key="8">
    <source>
        <dbReference type="EMBL" id="GKU23469.1"/>
    </source>
</evidence>
<dbReference type="PANTHER" id="PTHR46795">
    <property type="entry name" value="ABC TRANSPORTER PERMEASE-RELATED-RELATED"/>
    <property type="match status" value="1"/>
</dbReference>
<feature type="transmembrane region" description="Helical" evidence="6">
    <location>
        <begin position="21"/>
        <end position="40"/>
    </location>
</feature>
<dbReference type="PANTHER" id="PTHR46795:SF3">
    <property type="entry name" value="ABC TRANSPORTER PERMEASE"/>
    <property type="match status" value="1"/>
</dbReference>
<dbReference type="AlphaFoldDB" id="A0A9W5XYM8"/>
<keyword evidence="2 6" id="KW-1003">Cell membrane</keyword>
<accession>A0A9W5XYM8</accession>
<dbReference type="InterPro" id="IPR027022">
    <property type="entry name" value="ABC_permease_BceB-typ"/>
</dbReference>
<feature type="transmembrane region" description="Helical" evidence="6">
    <location>
        <begin position="285"/>
        <end position="306"/>
    </location>
</feature>
<dbReference type="GO" id="GO:0005886">
    <property type="term" value="C:plasma membrane"/>
    <property type="evidence" value="ECO:0007669"/>
    <property type="project" value="UniProtKB-SubCell"/>
</dbReference>
<reference evidence="8" key="1">
    <citation type="journal article" date="2023" name="Int. J. Syst. Evol. Microbiol.">
        <title>&lt;i&gt;Clostridium folliculivorans&lt;/i&gt; sp. nov., isolated from soil samples of an organic paddy in Japan.</title>
        <authorList>
            <person name="Tazawa J."/>
            <person name="Kobayashi H."/>
            <person name="Tanizawa Y."/>
            <person name="Uchino A."/>
            <person name="Tanaka F."/>
            <person name="Urashima Y."/>
            <person name="Miura S."/>
            <person name="Sakamoto M."/>
            <person name="Ohkuma M."/>
            <person name="Tohno M."/>
        </authorList>
    </citation>
    <scope>NUCLEOTIDE SEQUENCE</scope>
    <source>
        <strain evidence="8">D1-1</strain>
    </source>
</reference>
<comment type="similarity">
    <text evidence="6">Belongs to the ABC-4 integral membrane protein family.</text>
</comment>
<feature type="transmembrane region" description="Helical" evidence="6">
    <location>
        <begin position="533"/>
        <end position="555"/>
    </location>
</feature>
<feature type="transmembrane region" description="Helical" evidence="6">
    <location>
        <begin position="156"/>
        <end position="179"/>
    </location>
</feature>
<feature type="transmembrane region" description="Helical" evidence="6">
    <location>
        <begin position="60"/>
        <end position="80"/>
    </location>
</feature>
<dbReference type="GO" id="GO:0055085">
    <property type="term" value="P:transmembrane transport"/>
    <property type="evidence" value="ECO:0007669"/>
    <property type="project" value="UniProtKB-UniRule"/>
</dbReference>
<comment type="caution">
    <text evidence="8">The sequence shown here is derived from an EMBL/GenBank/DDBJ whole genome shotgun (WGS) entry which is preliminary data.</text>
</comment>
<evidence type="ECO:0000256" key="1">
    <source>
        <dbReference type="ARBA" id="ARBA00004651"/>
    </source>
</evidence>
<gene>
    <name evidence="8" type="ORF">CFOLD11_02950</name>
</gene>
<evidence type="ECO:0000256" key="6">
    <source>
        <dbReference type="PIRNR" id="PIRNR018968"/>
    </source>
</evidence>
<dbReference type="RefSeq" id="WP_261850547.1">
    <property type="nucleotide sequence ID" value="NZ_BQXY01000001.1"/>
</dbReference>
<feature type="transmembrane region" description="Helical" evidence="6">
    <location>
        <begin position="591"/>
        <end position="615"/>
    </location>
</feature>
<feature type="transmembrane region" description="Helical" evidence="6">
    <location>
        <begin position="225"/>
        <end position="245"/>
    </location>
</feature>
<organism evidence="8 9">
    <name type="scientific">Clostridium folliculivorans</name>
    <dbReference type="NCBI Taxonomy" id="2886038"/>
    <lineage>
        <taxon>Bacteria</taxon>
        <taxon>Bacillati</taxon>
        <taxon>Bacillota</taxon>
        <taxon>Clostridia</taxon>
        <taxon>Eubacteriales</taxon>
        <taxon>Clostridiaceae</taxon>
        <taxon>Clostridium</taxon>
    </lineage>
</organism>
<comment type="subcellular location">
    <subcellularLocation>
        <location evidence="1 6">Cell membrane</location>
        <topology evidence="1 6">Multi-pass membrane protein</topology>
    </subcellularLocation>
</comment>
<dbReference type="Pfam" id="PF02687">
    <property type="entry name" value="FtsX"/>
    <property type="match status" value="1"/>
</dbReference>
<evidence type="ECO:0000259" key="7">
    <source>
        <dbReference type="Pfam" id="PF02687"/>
    </source>
</evidence>
<evidence type="ECO:0000256" key="5">
    <source>
        <dbReference type="ARBA" id="ARBA00023136"/>
    </source>
</evidence>
<dbReference type="Proteomes" id="UP001057868">
    <property type="component" value="Unassembled WGS sequence"/>
</dbReference>
<dbReference type="EMBL" id="BQXY01000001">
    <property type="protein sequence ID" value="GKU23469.1"/>
    <property type="molecule type" value="Genomic_DNA"/>
</dbReference>
<keyword evidence="4 6" id="KW-1133">Transmembrane helix</keyword>
<dbReference type="InterPro" id="IPR052536">
    <property type="entry name" value="ABC-4_Integral_Memb_Prot"/>
</dbReference>
<evidence type="ECO:0000256" key="4">
    <source>
        <dbReference type="ARBA" id="ARBA00022989"/>
    </source>
</evidence>
<protein>
    <submittedName>
        <fullName evidence="8">Permease</fullName>
    </submittedName>
</protein>
<evidence type="ECO:0000256" key="2">
    <source>
        <dbReference type="ARBA" id="ARBA00022475"/>
    </source>
</evidence>
<keyword evidence="5 6" id="KW-0472">Membrane</keyword>
<proteinExistence type="inferred from homology"/>
<evidence type="ECO:0000313" key="9">
    <source>
        <dbReference type="Proteomes" id="UP001057868"/>
    </source>
</evidence>
<name>A0A9W5XYM8_9CLOT</name>
<dbReference type="InterPro" id="IPR003838">
    <property type="entry name" value="ABC3_permease_C"/>
</dbReference>
<keyword evidence="6" id="KW-0813">Transport</keyword>
<sequence length="653" mass="73729">MTLRSIAFKNIKGNLNKFVMYYLSNALVVMVFFIFANFMLNPQVKNVGVMGQMGAVTLQAMYLCEIVILVFTVVFTNYSISSFLKSREKEFGLLSLFGLTKGQIRNYVLFENLIVSGFSIATGLLFGILFSKLFFMAVSAILILDKELPLVVSAKAILLTVASFLILFQGIGFISSYRIKNNNIIELLRGARVAKPVPKFSTRKAVLSIVLIAAGYIMALFSNQAIIFTMLPILIVTVAGTFMLYSQFSVYLTSKLQKNKEVFYKGINMITLSQIVYKLRDNSRILFAVSILSAVTLTASASVYSFQKVIQKNIIINFPQDLSFFEAGLNSHQVIAPERVEKILKDDGQEITYKNKVVLINAVNESLSEEEKTKHSTFPNRIDFNIMSNTDYNALAKEEKVSTINLKAGEIFINSYNLNGGESKKLFQDKEELKLNIEGKSTTWKIKQEVSGGVINTDERNASTAVVSDEEFNKLKANIKAEKLNVYYGYSLKDWMKSSNSVLKIKAEVPKEMSKKFDERVTDVVEIMKGMSLFFFIGTFISILFFIATGSILYFKLFNEVQKDKQEFIALKKMGLSIGEVKRIVSTQCAVMFFLPFIVAFIHTCFAIKALSNILKSNLSLYLMIIVGVYLLLQTVYYLFAKSMYIKQINSWE</sequence>